<reference evidence="10" key="1">
    <citation type="journal article" date="2019" name="Int. J. Syst. Evol. Microbiol.">
        <title>The Global Catalogue of Microorganisms (GCM) 10K type strain sequencing project: providing services to taxonomists for standard genome sequencing and annotation.</title>
        <authorList>
            <consortium name="The Broad Institute Genomics Platform"/>
            <consortium name="The Broad Institute Genome Sequencing Center for Infectious Disease"/>
            <person name="Wu L."/>
            <person name="Ma J."/>
        </authorList>
    </citation>
    <scope>NUCLEOTIDE SEQUENCE [LARGE SCALE GENOMIC DNA]</scope>
    <source>
        <strain evidence="10">CCM 8932</strain>
    </source>
</reference>
<evidence type="ECO:0000256" key="1">
    <source>
        <dbReference type="ARBA" id="ARBA00004168"/>
    </source>
</evidence>
<dbReference type="InterPro" id="IPR011252">
    <property type="entry name" value="Fibrogen-bd_dom1"/>
</dbReference>
<dbReference type="InterPro" id="IPR008966">
    <property type="entry name" value="Adhesion_dom_sf"/>
</dbReference>
<dbReference type="InterPro" id="IPR008456">
    <property type="entry name" value="Collagen-bd_dom"/>
</dbReference>
<keyword evidence="5" id="KW-0572">Peptidoglycan-anchor</keyword>
<comment type="subcellular location">
    <subcellularLocation>
        <location evidence="1">Secreted</location>
        <location evidence="1">Cell wall</location>
        <topology evidence="1">Peptidoglycan-anchor</topology>
    </subcellularLocation>
</comment>
<gene>
    <name evidence="9" type="ORF">ACFP3T_08405</name>
</gene>
<evidence type="ECO:0000313" key="10">
    <source>
        <dbReference type="Proteomes" id="UP001596253"/>
    </source>
</evidence>
<name>A0ABW1R4A2_9LACO</name>
<evidence type="ECO:0000256" key="2">
    <source>
        <dbReference type="ARBA" id="ARBA00022512"/>
    </source>
</evidence>
<keyword evidence="4" id="KW-0732">Signal</keyword>
<dbReference type="Proteomes" id="UP001596253">
    <property type="component" value="Unassembled WGS sequence"/>
</dbReference>
<feature type="compositionally biased region" description="Low complexity" evidence="6">
    <location>
        <begin position="395"/>
        <end position="409"/>
    </location>
</feature>
<feature type="domain" description="SDR-like Ig" evidence="8">
    <location>
        <begin position="56"/>
        <end position="142"/>
    </location>
</feature>
<dbReference type="SUPFAM" id="SSF49401">
    <property type="entry name" value="Bacterial adhesins"/>
    <property type="match status" value="2"/>
</dbReference>
<evidence type="ECO:0000313" key="9">
    <source>
        <dbReference type="EMBL" id="MFC6164688.1"/>
    </source>
</evidence>
<evidence type="ECO:0000256" key="5">
    <source>
        <dbReference type="ARBA" id="ARBA00023088"/>
    </source>
</evidence>
<evidence type="ECO:0000256" key="3">
    <source>
        <dbReference type="ARBA" id="ARBA00022525"/>
    </source>
</evidence>
<evidence type="ECO:0000259" key="8">
    <source>
        <dbReference type="Pfam" id="PF17961"/>
    </source>
</evidence>
<dbReference type="Pfam" id="PF05737">
    <property type="entry name" value="Collagen_bind"/>
    <property type="match status" value="1"/>
</dbReference>
<evidence type="ECO:0000256" key="6">
    <source>
        <dbReference type="SAM" id="MobiDB-lite"/>
    </source>
</evidence>
<feature type="domain" description="Collagen binding" evidence="7">
    <location>
        <begin position="171"/>
        <end position="287"/>
    </location>
</feature>
<keyword evidence="3" id="KW-0964">Secreted</keyword>
<comment type="caution">
    <text evidence="9">The sequence shown here is derived from an EMBL/GenBank/DDBJ whole genome shotgun (WGS) entry which is preliminary data.</text>
</comment>
<protein>
    <submittedName>
        <fullName evidence="9">Ig-like domain-containing protein</fullName>
    </submittedName>
</protein>
<evidence type="ECO:0000256" key="4">
    <source>
        <dbReference type="ARBA" id="ARBA00022729"/>
    </source>
</evidence>
<feature type="compositionally biased region" description="Low complexity" evidence="6">
    <location>
        <begin position="420"/>
        <end position="437"/>
    </location>
</feature>
<keyword evidence="10" id="KW-1185">Reference proteome</keyword>
<accession>A0ABW1R4A2</accession>
<organism evidence="9 10">
    <name type="scientific">Lactiplantibacillus dongliensis</name>
    <dbReference type="NCBI Taxonomy" id="2559919"/>
    <lineage>
        <taxon>Bacteria</taxon>
        <taxon>Bacillati</taxon>
        <taxon>Bacillota</taxon>
        <taxon>Bacilli</taxon>
        <taxon>Lactobacillales</taxon>
        <taxon>Lactobacillaceae</taxon>
        <taxon>Lactiplantibacillus</taxon>
    </lineage>
</organism>
<keyword evidence="2" id="KW-0134">Cell wall</keyword>
<feature type="compositionally biased region" description="Acidic residues" evidence="6">
    <location>
        <begin position="337"/>
        <end position="350"/>
    </location>
</feature>
<feature type="compositionally biased region" description="Polar residues" evidence="6">
    <location>
        <begin position="445"/>
        <end position="483"/>
    </location>
</feature>
<dbReference type="InterPro" id="IPR041171">
    <property type="entry name" value="SDR_Ig"/>
</dbReference>
<feature type="region of interest" description="Disordered" evidence="6">
    <location>
        <begin position="292"/>
        <end position="483"/>
    </location>
</feature>
<sequence>MKRQGRVWQWLLGLVSLVIVLLVSQVALPAKASAANFNATDSNYLTSATVINGPDFKHGDTINVQYNLDFGDQELKSGDTITVDLPSNLKAKSVGDTFNVKDAAGNTVGTAEVTSEGQVVVTMNDQLEGKTNDKMTLNLATKYRGDDYGEKDVVFNENNQSTINMVSNDANMSKKGTIQADGTVKWTILVDRREIDMKNVKISDTIGDYQTLIKDISVYDGEWSSNSSYKRRDKISSDKYDVIYHDNGFDLAFKDTVSNLVVIDYYTKIDDESLIHSGYKFRNKAVMTWGGGTSGGSNSEEANGKVSSSTGNGGTGDGNENTQKPDPDPEPTPNPDPDPDPEPEPGDGDGDGGTSVGVEEPDEEDNGTTDTDEGYDKEFPEPEEPDTDTNVNLGENSSSESSNSSSVSSTDDKNEAVTPSESSSTKSASAKTTSEATDANRAATKPSSAKQVTAKSTPTTTNTDHAQAVTKNQKLPQTNESKTSHQALSLIGGLVAFLTLGTGALIRHWF</sequence>
<proteinExistence type="predicted"/>
<feature type="compositionally biased region" description="Acidic residues" evidence="6">
    <location>
        <begin position="359"/>
        <end position="373"/>
    </location>
</feature>
<dbReference type="Gene3D" id="2.60.40.1280">
    <property type="match status" value="1"/>
</dbReference>
<dbReference type="RefSeq" id="WP_137640883.1">
    <property type="nucleotide sequence ID" value="NZ_BJDK01000032.1"/>
</dbReference>
<evidence type="ECO:0000259" key="7">
    <source>
        <dbReference type="Pfam" id="PF05737"/>
    </source>
</evidence>
<dbReference type="Gene3D" id="2.60.40.740">
    <property type="match status" value="1"/>
</dbReference>
<dbReference type="Pfam" id="PF17961">
    <property type="entry name" value="Big_8"/>
    <property type="match status" value="1"/>
</dbReference>
<dbReference type="EMBL" id="JBHSSD010000036">
    <property type="protein sequence ID" value="MFC6164688.1"/>
    <property type="molecule type" value="Genomic_DNA"/>
</dbReference>